<evidence type="ECO:0000313" key="2">
    <source>
        <dbReference type="EMBL" id="SOC23199.1"/>
    </source>
</evidence>
<protein>
    <submittedName>
        <fullName evidence="2">Sulfotransferase family protein</fullName>
    </submittedName>
</protein>
<name>A0A285TQM1_9PROT</name>
<dbReference type="GO" id="GO:0008476">
    <property type="term" value="F:protein-tyrosine sulfotransferase activity"/>
    <property type="evidence" value="ECO:0007669"/>
    <property type="project" value="InterPro"/>
</dbReference>
<dbReference type="AlphaFoldDB" id="A0A285TQM1"/>
<evidence type="ECO:0000256" key="1">
    <source>
        <dbReference type="ARBA" id="ARBA00022679"/>
    </source>
</evidence>
<sequence length="368" mass="40846">MLVKAEPQDIVWSGNFRMISDIGENVNVSDAQNDVKFNAPVFIGGTGRSGTSILADILGTHSALYFACHENKLISEYNGLRDVADVFSHKSDIIRRHFAIVNFFGRAASITRFGFRDAALNQKLSDLCKNKGMGFQQAFELIQRENPQASGSIHAIGQAFGAEYFEKCVKVFLNQLVAHIDQNGIVNTEGLLKPFFLGKDLERAEVLAMCREFLFALYAKSGPTRWVDDTPTNALHVDFLHELFPKMKFIHMVRNPADVVSSYVKQVWFPSDVGLAAKQISSMLLKTEKLEKALPAESFLTVRMEDLVGETEATMAKIATFLGVENRFNHSFVSSEAANIGRADENPEIADAVNSLLGGWKERHGYAS</sequence>
<dbReference type="Pfam" id="PF13469">
    <property type="entry name" value="Sulfotransfer_3"/>
    <property type="match status" value="1"/>
</dbReference>
<dbReference type="PANTHER" id="PTHR12788">
    <property type="entry name" value="PROTEIN-TYROSINE SULFOTRANSFERASE 2"/>
    <property type="match status" value="1"/>
</dbReference>
<gene>
    <name evidence="2" type="ORF">SAMN05428964_10411</name>
</gene>
<keyword evidence="1 2" id="KW-0808">Transferase</keyword>
<dbReference type="Gene3D" id="3.40.50.300">
    <property type="entry name" value="P-loop containing nucleotide triphosphate hydrolases"/>
    <property type="match status" value="1"/>
</dbReference>
<proteinExistence type="predicted"/>
<reference evidence="2 3" key="1">
    <citation type="submission" date="2017-08" db="EMBL/GenBank/DDBJ databases">
        <authorList>
            <person name="de Groot N.N."/>
        </authorList>
    </citation>
    <scope>NUCLEOTIDE SEQUENCE [LARGE SCALE GENOMIC DNA]</scope>
    <source>
        <strain evidence="2 3">USBA 78</strain>
    </source>
</reference>
<dbReference type="InterPro" id="IPR027417">
    <property type="entry name" value="P-loop_NTPase"/>
</dbReference>
<dbReference type="InterPro" id="IPR026634">
    <property type="entry name" value="TPST-like"/>
</dbReference>
<dbReference type="Proteomes" id="UP000219068">
    <property type="component" value="Unassembled WGS sequence"/>
</dbReference>
<dbReference type="PANTHER" id="PTHR12788:SF10">
    <property type="entry name" value="PROTEIN-TYROSINE SULFOTRANSFERASE"/>
    <property type="match status" value="1"/>
</dbReference>
<evidence type="ECO:0000313" key="3">
    <source>
        <dbReference type="Proteomes" id="UP000219068"/>
    </source>
</evidence>
<dbReference type="EMBL" id="OBMM01000004">
    <property type="protein sequence ID" value="SOC23199.1"/>
    <property type="molecule type" value="Genomic_DNA"/>
</dbReference>
<dbReference type="SUPFAM" id="SSF52540">
    <property type="entry name" value="P-loop containing nucleoside triphosphate hydrolases"/>
    <property type="match status" value="1"/>
</dbReference>
<accession>A0A285TQM1</accession>
<organism evidence="2 3">
    <name type="scientific">Thalassospira xiamenensis</name>
    <dbReference type="NCBI Taxonomy" id="220697"/>
    <lineage>
        <taxon>Bacteria</taxon>
        <taxon>Pseudomonadati</taxon>
        <taxon>Pseudomonadota</taxon>
        <taxon>Alphaproteobacteria</taxon>
        <taxon>Rhodospirillales</taxon>
        <taxon>Thalassospiraceae</taxon>
        <taxon>Thalassospira</taxon>
    </lineage>
</organism>